<feature type="transmembrane region" description="Helical" evidence="1">
    <location>
        <begin position="243"/>
        <end position="264"/>
    </location>
</feature>
<accession>A0ABN8T4Q3</accession>
<organism evidence="2 3">
    <name type="scientific">Porites evermanni</name>
    <dbReference type="NCBI Taxonomy" id="104178"/>
    <lineage>
        <taxon>Eukaryota</taxon>
        <taxon>Metazoa</taxon>
        <taxon>Cnidaria</taxon>
        <taxon>Anthozoa</taxon>
        <taxon>Hexacorallia</taxon>
        <taxon>Scleractinia</taxon>
        <taxon>Fungiina</taxon>
        <taxon>Poritidae</taxon>
        <taxon>Porites</taxon>
    </lineage>
</organism>
<reference evidence="2 3" key="1">
    <citation type="submission" date="2022-05" db="EMBL/GenBank/DDBJ databases">
        <authorList>
            <consortium name="Genoscope - CEA"/>
            <person name="William W."/>
        </authorList>
    </citation>
    <scope>NUCLEOTIDE SEQUENCE [LARGE SCALE GENOMIC DNA]</scope>
</reference>
<feature type="transmembrane region" description="Helical" evidence="1">
    <location>
        <begin position="154"/>
        <end position="171"/>
    </location>
</feature>
<comment type="caution">
    <text evidence="2">The sequence shown here is derived from an EMBL/GenBank/DDBJ whole genome shotgun (WGS) entry which is preliminary data.</text>
</comment>
<name>A0ABN8T4Q3_9CNID</name>
<evidence type="ECO:0000313" key="2">
    <source>
        <dbReference type="EMBL" id="CAH3199281.1"/>
    </source>
</evidence>
<dbReference type="EMBL" id="CALNXI010007113">
    <property type="protein sequence ID" value="CAH3199281.1"/>
    <property type="molecule type" value="Genomic_DNA"/>
</dbReference>
<proteinExistence type="predicted"/>
<feature type="transmembrane region" description="Helical" evidence="1">
    <location>
        <begin position="197"/>
        <end position="215"/>
    </location>
</feature>
<keyword evidence="1" id="KW-0812">Transmembrane</keyword>
<feature type="non-terminal residue" evidence="2">
    <location>
        <position position="487"/>
    </location>
</feature>
<protein>
    <submittedName>
        <fullName evidence="2">Uncharacterized protein</fullName>
    </submittedName>
</protein>
<feature type="transmembrane region" description="Helical" evidence="1">
    <location>
        <begin position="117"/>
        <end position="134"/>
    </location>
</feature>
<dbReference type="Proteomes" id="UP001159427">
    <property type="component" value="Unassembled WGS sequence"/>
</dbReference>
<sequence length="487" mass="55642">MSKGTKPVYRAFSLNDSNEAFGVDLNGSKDSINSTHQDYARQRAPSMMSIVSVRDEGVAGISDDDIEGSVTKEDAIINLSLTSEWLTGLRAYIRGTLQWFPNTASVTEKAICTTMQVLIVGFLVCCYGFDMGAFNNRSLVKEEMNETVTVAKNITWSLRFLGLNVLGVLYFRKRHLERMLSKVILTRRYWKKTQKTISKAILAVIFCVIFFPLLLKAVQMNLSTQNVASFNVKQISLANSLSLFARLVALPMFVGFIYEVYIIFSHIRFFKEQIQKWPEDKFEGARNRFIDIKVMIRDAERYFQPFLITHLLLILLIPSIFSCAERLQTEIYYRQKYSDPMMLTPAAQIPSNTGFTVTNFSSFYNNNEMGLFFKITGPNNTRHQVKTYKLPFEYTDKLTDVKELIRIGCSALGDFLEMLVLYTLPLIFLAKLHKIMTRLPEVVGDLKFSEQREAGYLFQNEEILDKMVAQLSTGRGIQIMGMNLTGV</sequence>
<gene>
    <name evidence="2" type="ORF">PEVE_00039871</name>
</gene>
<keyword evidence="1" id="KW-0472">Membrane</keyword>
<evidence type="ECO:0000313" key="3">
    <source>
        <dbReference type="Proteomes" id="UP001159427"/>
    </source>
</evidence>
<keyword evidence="1" id="KW-1133">Transmembrane helix</keyword>
<keyword evidence="3" id="KW-1185">Reference proteome</keyword>
<feature type="transmembrane region" description="Helical" evidence="1">
    <location>
        <begin position="302"/>
        <end position="321"/>
    </location>
</feature>
<evidence type="ECO:0000256" key="1">
    <source>
        <dbReference type="SAM" id="Phobius"/>
    </source>
</evidence>